<dbReference type="Gene3D" id="3.40.50.2300">
    <property type="match status" value="1"/>
</dbReference>
<dbReference type="PANTHER" id="PTHR37299">
    <property type="entry name" value="TRANSCRIPTIONAL REGULATOR-RELATED"/>
    <property type="match status" value="1"/>
</dbReference>
<dbReference type="PROSITE" id="PS50110">
    <property type="entry name" value="RESPONSE_REGULATORY"/>
    <property type="match status" value="1"/>
</dbReference>
<comment type="caution">
    <text evidence="4">The sequence shown here is derived from an EMBL/GenBank/DDBJ whole genome shotgun (WGS) entry which is preliminary data.</text>
</comment>
<dbReference type="InterPro" id="IPR007492">
    <property type="entry name" value="LytTR_DNA-bd_dom"/>
</dbReference>
<feature type="domain" description="Response regulatory" evidence="2">
    <location>
        <begin position="7"/>
        <end position="119"/>
    </location>
</feature>
<organism evidence="4 5">
    <name type="scientific">Roseateles albus</name>
    <dbReference type="NCBI Taxonomy" id="2987525"/>
    <lineage>
        <taxon>Bacteria</taxon>
        <taxon>Pseudomonadati</taxon>
        <taxon>Pseudomonadota</taxon>
        <taxon>Betaproteobacteria</taxon>
        <taxon>Burkholderiales</taxon>
        <taxon>Sphaerotilaceae</taxon>
        <taxon>Roseateles</taxon>
    </lineage>
</organism>
<protein>
    <submittedName>
        <fullName evidence="4">LytTR family DNA-binding domain-containing protein</fullName>
    </submittedName>
</protein>
<dbReference type="Gene3D" id="2.40.50.1020">
    <property type="entry name" value="LytTr DNA-binding domain"/>
    <property type="match status" value="1"/>
</dbReference>
<evidence type="ECO:0000313" key="5">
    <source>
        <dbReference type="Proteomes" id="UP001221189"/>
    </source>
</evidence>
<evidence type="ECO:0000259" key="3">
    <source>
        <dbReference type="PROSITE" id="PS50930"/>
    </source>
</evidence>
<dbReference type="SUPFAM" id="SSF52172">
    <property type="entry name" value="CheY-like"/>
    <property type="match status" value="1"/>
</dbReference>
<dbReference type="RefSeq" id="WP_273602295.1">
    <property type="nucleotide sequence ID" value="NZ_JAQQXT010000019.1"/>
</dbReference>
<dbReference type="InterPro" id="IPR001789">
    <property type="entry name" value="Sig_transdc_resp-reg_receiver"/>
</dbReference>
<gene>
    <name evidence="4" type="ORF">PRZ03_22120</name>
</gene>
<dbReference type="SMART" id="SM00448">
    <property type="entry name" value="REC"/>
    <property type="match status" value="1"/>
</dbReference>
<proteinExistence type="predicted"/>
<sequence length="254" mass="28656">MSKTKLRALVIEDSRLAREGLVRMLGAFTEQIEVLGQADNAENARILIEELRPDLLFLDIHMPGDSGFELLEKLAYTPRIVFTTAFSEHAIRSFDFNTVDYLLKPISPLRLAQAVAKLSAEPELAQTGPEAETEPKPVLDLNSKIFIKDGDHCHLLALPSILYIESCKNYVRVFFTQPAGETKSAYVKKSLNQIEERLPTQLFFRASRQHLVNLQAIKGIAESIREGFEVTMIDGKRLEVSRRNAAELKELLSF</sequence>
<dbReference type="GO" id="GO:0003677">
    <property type="term" value="F:DNA binding"/>
    <property type="evidence" value="ECO:0007669"/>
    <property type="project" value="UniProtKB-KW"/>
</dbReference>
<feature type="modified residue" description="4-aspartylphosphate" evidence="1">
    <location>
        <position position="59"/>
    </location>
</feature>
<dbReference type="PANTHER" id="PTHR37299:SF1">
    <property type="entry name" value="STAGE 0 SPORULATION PROTEIN A HOMOLOG"/>
    <property type="match status" value="1"/>
</dbReference>
<dbReference type="InterPro" id="IPR046947">
    <property type="entry name" value="LytR-like"/>
</dbReference>
<dbReference type="Proteomes" id="UP001221189">
    <property type="component" value="Unassembled WGS sequence"/>
</dbReference>
<accession>A0ABT5KLD2</accession>
<keyword evidence="5" id="KW-1185">Reference proteome</keyword>
<keyword evidence="1" id="KW-0597">Phosphoprotein</keyword>
<dbReference type="Pfam" id="PF04397">
    <property type="entry name" value="LytTR"/>
    <property type="match status" value="1"/>
</dbReference>
<dbReference type="SMART" id="SM00850">
    <property type="entry name" value="LytTR"/>
    <property type="match status" value="1"/>
</dbReference>
<keyword evidence="4" id="KW-0238">DNA-binding</keyword>
<reference evidence="4 5" key="1">
    <citation type="submission" date="2022-10" db="EMBL/GenBank/DDBJ databases">
        <title>Paucibacter sp. hw1 Genome sequencing.</title>
        <authorList>
            <person name="Park S."/>
        </authorList>
    </citation>
    <scope>NUCLEOTIDE SEQUENCE [LARGE SCALE GENOMIC DNA]</scope>
    <source>
        <strain evidence="5">hw1</strain>
    </source>
</reference>
<dbReference type="Pfam" id="PF00072">
    <property type="entry name" value="Response_reg"/>
    <property type="match status" value="1"/>
</dbReference>
<evidence type="ECO:0000259" key="2">
    <source>
        <dbReference type="PROSITE" id="PS50110"/>
    </source>
</evidence>
<feature type="domain" description="HTH LytTR-type" evidence="3">
    <location>
        <begin position="145"/>
        <end position="254"/>
    </location>
</feature>
<dbReference type="EMBL" id="JAQQXT010000019">
    <property type="protein sequence ID" value="MDC8774269.1"/>
    <property type="molecule type" value="Genomic_DNA"/>
</dbReference>
<dbReference type="PROSITE" id="PS50930">
    <property type="entry name" value="HTH_LYTTR"/>
    <property type="match status" value="1"/>
</dbReference>
<evidence type="ECO:0000256" key="1">
    <source>
        <dbReference type="PROSITE-ProRule" id="PRU00169"/>
    </source>
</evidence>
<name>A0ABT5KLD2_9BURK</name>
<dbReference type="InterPro" id="IPR011006">
    <property type="entry name" value="CheY-like_superfamily"/>
</dbReference>
<evidence type="ECO:0000313" key="4">
    <source>
        <dbReference type="EMBL" id="MDC8774269.1"/>
    </source>
</evidence>